<name>A0A0F9RXZ5_9ZZZZ</name>
<sequence>MSENLDKRIHALYRQDFMFAWFDVAFLWAAIGFVLYFVLQIVDNSAIRIALYCSSAVLLIFNTASVKAMTNHYCEDKDYIYGLDIRHMDMNRQIKLAKKNNDKVETYVINHK</sequence>
<protein>
    <submittedName>
        <fullName evidence="2">Uncharacterized protein</fullName>
    </submittedName>
</protein>
<comment type="caution">
    <text evidence="2">The sequence shown here is derived from an EMBL/GenBank/DDBJ whole genome shotgun (WGS) entry which is preliminary data.</text>
</comment>
<accession>A0A0F9RXZ5</accession>
<organism evidence="2">
    <name type="scientific">marine sediment metagenome</name>
    <dbReference type="NCBI Taxonomy" id="412755"/>
    <lineage>
        <taxon>unclassified sequences</taxon>
        <taxon>metagenomes</taxon>
        <taxon>ecological metagenomes</taxon>
    </lineage>
</organism>
<dbReference type="EMBL" id="LAZR01000716">
    <property type="protein sequence ID" value="KKN59739.1"/>
    <property type="molecule type" value="Genomic_DNA"/>
</dbReference>
<proteinExistence type="predicted"/>
<evidence type="ECO:0000313" key="2">
    <source>
        <dbReference type="EMBL" id="KKN59739.1"/>
    </source>
</evidence>
<keyword evidence="1" id="KW-0472">Membrane</keyword>
<dbReference type="AlphaFoldDB" id="A0A0F9RXZ5"/>
<gene>
    <name evidence="2" type="ORF">LCGC14_0538940</name>
</gene>
<feature type="transmembrane region" description="Helical" evidence="1">
    <location>
        <begin position="45"/>
        <end position="64"/>
    </location>
</feature>
<reference evidence="2" key="1">
    <citation type="journal article" date="2015" name="Nature">
        <title>Complex archaea that bridge the gap between prokaryotes and eukaryotes.</title>
        <authorList>
            <person name="Spang A."/>
            <person name="Saw J.H."/>
            <person name="Jorgensen S.L."/>
            <person name="Zaremba-Niedzwiedzka K."/>
            <person name="Martijn J."/>
            <person name="Lind A.E."/>
            <person name="van Eijk R."/>
            <person name="Schleper C."/>
            <person name="Guy L."/>
            <person name="Ettema T.J."/>
        </authorList>
    </citation>
    <scope>NUCLEOTIDE SEQUENCE</scope>
</reference>
<keyword evidence="1" id="KW-1133">Transmembrane helix</keyword>
<evidence type="ECO:0000256" key="1">
    <source>
        <dbReference type="SAM" id="Phobius"/>
    </source>
</evidence>
<keyword evidence="1" id="KW-0812">Transmembrane</keyword>
<feature type="transmembrane region" description="Helical" evidence="1">
    <location>
        <begin position="20"/>
        <end position="39"/>
    </location>
</feature>